<dbReference type="Proteomes" id="UP001652660">
    <property type="component" value="Chromosome 11e"/>
</dbReference>
<feature type="region of interest" description="Disordered" evidence="1">
    <location>
        <begin position="1062"/>
        <end position="1099"/>
    </location>
</feature>
<proteinExistence type="predicted"/>
<dbReference type="SUPFAM" id="SSF56219">
    <property type="entry name" value="DNase I-like"/>
    <property type="match status" value="1"/>
</dbReference>
<accession>A0ABM4W8S0</accession>
<reference evidence="4" key="1">
    <citation type="submission" date="2025-08" db="UniProtKB">
        <authorList>
            <consortium name="RefSeq"/>
        </authorList>
    </citation>
    <scope>IDENTIFICATION</scope>
    <source>
        <tissue evidence="4">Leaves</tissue>
    </source>
</reference>
<organism evidence="3 4">
    <name type="scientific">Coffea arabica</name>
    <name type="common">Arabian coffee</name>
    <dbReference type="NCBI Taxonomy" id="13443"/>
    <lineage>
        <taxon>Eukaryota</taxon>
        <taxon>Viridiplantae</taxon>
        <taxon>Streptophyta</taxon>
        <taxon>Embryophyta</taxon>
        <taxon>Tracheophyta</taxon>
        <taxon>Spermatophyta</taxon>
        <taxon>Magnoliopsida</taxon>
        <taxon>eudicotyledons</taxon>
        <taxon>Gunneridae</taxon>
        <taxon>Pentapetalae</taxon>
        <taxon>asterids</taxon>
        <taxon>lamiids</taxon>
        <taxon>Gentianales</taxon>
        <taxon>Rubiaceae</taxon>
        <taxon>Ixoroideae</taxon>
        <taxon>Gardenieae complex</taxon>
        <taxon>Bertiereae - Coffeeae clade</taxon>
        <taxon>Coffeeae</taxon>
        <taxon>Coffea</taxon>
    </lineage>
</organism>
<dbReference type="Pfam" id="PF00078">
    <property type="entry name" value="RVT_1"/>
    <property type="match status" value="1"/>
</dbReference>
<dbReference type="CDD" id="cd01650">
    <property type="entry name" value="RT_nLTR_like"/>
    <property type="match status" value="1"/>
</dbReference>
<dbReference type="PANTHER" id="PTHR33116:SF67">
    <property type="entry name" value="REVERSE TRANSCRIPTASE"/>
    <property type="match status" value="1"/>
</dbReference>
<dbReference type="InterPro" id="IPR043502">
    <property type="entry name" value="DNA/RNA_pol_sf"/>
</dbReference>
<dbReference type="RefSeq" id="XP_071928188.1">
    <property type="nucleotide sequence ID" value="XM_072072087.1"/>
</dbReference>
<gene>
    <name evidence="4" type="primary">LOC140021323</name>
</gene>
<dbReference type="PANTHER" id="PTHR33116">
    <property type="entry name" value="REVERSE TRANSCRIPTASE ZINC-BINDING DOMAIN-CONTAINING PROTEIN-RELATED-RELATED"/>
    <property type="match status" value="1"/>
</dbReference>
<evidence type="ECO:0000313" key="3">
    <source>
        <dbReference type="Proteomes" id="UP001652660"/>
    </source>
</evidence>
<dbReference type="SUPFAM" id="SSF56672">
    <property type="entry name" value="DNA/RNA polymerases"/>
    <property type="match status" value="1"/>
</dbReference>
<dbReference type="GeneID" id="140021323"/>
<evidence type="ECO:0000256" key="1">
    <source>
        <dbReference type="SAM" id="MobiDB-lite"/>
    </source>
</evidence>
<evidence type="ECO:0000313" key="4">
    <source>
        <dbReference type="RefSeq" id="XP_071928188.1"/>
    </source>
</evidence>
<name>A0ABM4W8S0_COFAR</name>
<dbReference type="InterPro" id="IPR000477">
    <property type="entry name" value="RT_dom"/>
</dbReference>
<sequence>MESIRVHLNFDHVISNPSGDLWVFFIFPFTSMVVGESDQHLSISFGHPHRSCPIIVSFVHAKCTAAERRRLWPALLRDKPSHEPWYIVGDFNLILFANEKKGGQPFQPYQGLELSQFMGETGVLDAGFSGSSFTWCNNRHGRARLWKCLDRVLLNMACLNDSASLVVSHLVRKPSYHAPLLLSFFTRLDKKPRTFRFLNVWTSKDSLLDVVKVAWQGDVSGFPFYHIWTKLKRVSQVIQQWNKEMFRDVFLNVKRGEAAVARAELQMQADSSEENFVELQWVQDELQRVLAVEEQFWKQKARRRYRPTVHRIRDSHGAWVTDDDTIGAEAVKFFDNLFSAESSSDFRLLQVIPNLSSEIDNSCLEETSSYAEVTKVVFSMDEDSAAGPDSFTGKFFTFAWEVVGPDVYQAILSFFCGAELPRFVIGTSVVLIPKVLNPHSFSQFRPISVCNFLSKVISRDLVCRLTPILPRIISPQQSGFVQGRTLSDNYLFAQELITDIGKKCRGRNVMLKLDMAKAYDRMSWVFIIRVLHRFGFRERFIDMMWQLLSNVWFSVLVNGVSYGFFKSSRGLRQGDPLSPALFIIGAEKIMRVLELYQRASGQLVNTSKSGFLLHPSVSVVRQGVIERVTKFSRRGFPIRYLGLPLYTGRCKGSYFADLCQRMVEKVLSWKTRLLSLGGKIILIKHVLSSIPIHLLAAGVMPKSIFHTIERVCANFLWGMTEESMRFHWVRWRDLCLPPEKGGVGFLSIDDTYRDISCKLWWTFMQNLSLWAVFMRAKYCHDTHPCQVALRSPSSATWRHMLDIRGFAELFIIWRPYSGFCNFWYDNWTGSGALYLRAEVQDHLSFHYFIVGGAWDSRLLSHVLPPNLVRVVLSLLIPSSVHRMVWTASSSGSFSLSSAFQEVREAKPSSFMFMQVASWPQFLRLVEQCPDVVKFRLVHWQPPGLATFKLNIDGCSKGNPGLSGGGEILRDCSGKFIFAFASCFDVDISLQAEILRNVYQCPWTISYDIEQCRKFSQGSMQFKHCYREANKVADVLANVGPSLSRKDKIKCKVKGGATSLTTERVQRDIKGEEDEAAGIQYEQRKLPDSSSEYGQKPATL</sequence>
<dbReference type="Gene3D" id="3.60.10.10">
    <property type="entry name" value="Endonuclease/exonuclease/phosphatase"/>
    <property type="match status" value="1"/>
</dbReference>
<evidence type="ECO:0000259" key="2">
    <source>
        <dbReference type="PROSITE" id="PS50878"/>
    </source>
</evidence>
<protein>
    <recommendedName>
        <fullName evidence="2">Reverse transcriptase domain-containing protein</fullName>
    </recommendedName>
</protein>
<dbReference type="PROSITE" id="PS50878">
    <property type="entry name" value="RT_POL"/>
    <property type="match status" value="1"/>
</dbReference>
<dbReference type="CDD" id="cd06222">
    <property type="entry name" value="RNase_H_like"/>
    <property type="match status" value="1"/>
</dbReference>
<keyword evidence="3" id="KW-1185">Reference proteome</keyword>
<feature type="domain" description="Reverse transcriptase" evidence="2">
    <location>
        <begin position="413"/>
        <end position="674"/>
    </location>
</feature>
<dbReference type="InterPro" id="IPR036691">
    <property type="entry name" value="Endo/exonu/phosph_ase_sf"/>
</dbReference>
<dbReference type="InterPro" id="IPR044730">
    <property type="entry name" value="RNase_H-like_dom_plant"/>
</dbReference>